<dbReference type="Gene3D" id="3.50.50.60">
    <property type="entry name" value="FAD/NAD(P)-binding domain"/>
    <property type="match status" value="1"/>
</dbReference>
<keyword evidence="1" id="KW-0560">Oxidoreductase</keyword>
<protein>
    <submittedName>
        <fullName evidence="2">NAD(P)-binding domain-containing protein</fullName>
    </submittedName>
</protein>
<gene>
    <name evidence="2" type="ORF">P0Y65_17625</name>
</gene>
<dbReference type="EMBL" id="CP119312">
    <property type="protein sequence ID" value="WEK03986.1"/>
    <property type="molecule type" value="Genomic_DNA"/>
</dbReference>
<dbReference type="AlphaFoldDB" id="A0AAJ5VSG6"/>
<dbReference type="InterPro" id="IPR036188">
    <property type="entry name" value="FAD/NAD-bd_sf"/>
</dbReference>
<organism evidence="2 3">
    <name type="scientific">Candidatus Devosia phytovorans</name>
    <dbReference type="NCBI Taxonomy" id="3121372"/>
    <lineage>
        <taxon>Bacteria</taxon>
        <taxon>Pseudomonadati</taxon>
        <taxon>Pseudomonadota</taxon>
        <taxon>Alphaproteobacteria</taxon>
        <taxon>Hyphomicrobiales</taxon>
        <taxon>Devosiaceae</taxon>
        <taxon>Devosia</taxon>
    </lineage>
</organism>
<dbReference type="Proteomes" id="UP001217476">
    <property type="component" value="Chromosome"/>
</dbReference>
<reference evidence="2" key="1">
    <citation type="submission" date="2023-03" db="EMBL/GenBank/DDBJ databases">
        <title>Andean soil-derived lignocellulolytic bacterial consortium as a source of novel taxa and putative plastic-active enzymes.</title>
        <authorList>
            <person name="Diaz-Garcia L."/>
            <person name="Chuvochina M."/>
            <person name="Feuerriegel G."/>
            <person name="Bunk B."/>
            <person name="Sproer C."/>
            <person name="Streit W.R."/>
            <person name="Rodriguez L.M."/>
            <person name="Overmann J."/>
            <person name="Jimenez D.J."/>
        </authorList>
    </citation>
    <scope>NUCLEOTIDE SEQUENCE</scope>
    <source>
        <strain evidence="2">MAG 4196</strain>
    </source>
</reference>
<dbReference type="PRINTS" id="PR00368">
    <property type="entry name" value="FADPNR"/>
</dbReference>
<evidence type="ECO:0000313" key="3">
    <source>
        <dbReference type="Proteomes" id="UP001217476"/>
    </source>
</evidence>
<dbReference type="PANTHER" id="PTHR43539:SF78">
    <property type="entry name" value="FLAVIN-CONTAINING MONOOXYGENASE"/>
    <property type="match status" value="1"/>
</dbReference>
<dbReference type="GO" id="GO:0050660">
    <property type="term" value="F:flavin adenine dinucleotide binding"/>
    <property type="evidence" value="ECO:0007669"/>
    <property type="project" value="TreeGrafter"/>
</dbReference>
<dbReference type="InterPro" id="IPR050982">
    <property type="entry name" value="Auxin_biosynth/cation_transpt"/>
</dbReference>
<evidence type="ECO:0000256" key="1">
    <source>
        <dbReference type="ARBA" id="ARBA00023002"/>
    </source>
</evidence>
<dbReference type="PRINTS" id="PR00469">
    <property type="entry name" value="PNDRDTASEII"/>
</dbReference>
<dbReference type="Pfam" id="PF13738">
    <property type="entry name" value="Pyr_redox_3"/>
    <property type="match status" value="1"/>
</dbReference>
<accession>A0AAJ5VSG6</accession>
<evidence type="ECO:0000313" key="2">
    <source>
        <dbReference type="EMBL" id="WEK03986.1"/>
    </source>
</evidence>
<proteinExistence type="predicted"/>
<sequence>MADQDQGVRIALKLDIVVIGAGQAGLSSAYHLKQFGLTPGRDFLVLDKAPQPGGAWQYRWPSLTLTTVNRVHDLPGMSFADHAGGDDSVRASVAVPHYFGEYEKHFSLEVLRPTTVSVVCPRGERLRVESDRGVFSARGIINATGTWEKPYIPDYSGHDLFTGKHLHTRDFTRAEDFAGQHVLVVGGGISALQLLDQISQVTRTTWVTRTPPRFRDGPFDQEAGRAAVKLVEDRVRAGLPPNAVVSVTGLPVTPAIEAMRRRGVLKRQDMFSQITPTGVRWADGRTLDVDVILWCTGFRSALDHLAPLMLREESGGITMTGRLATQVARDPRVHLVGYGPSASTIGANRAGSAAVRELTDFLGLLPR</sequence>
<name>A0AAJ5VSG6_9HYPH</name>
<dbReference type="GO" id="GO:0004497">
    <property type="term" value="F:monooxygenase activity"/>
    <property type="evidence" value="ECO:0007669"/>
    <property type="project" value="TreeGrafter"/>
</dbReference>
<dbReference type="PANTHER" id="PTHR43539">
    <property type="entry name" value="FLAVIN-BINDING MONOOXYGENASE-LIKE PROTEIN (AFU_ORTHOLOGUE AFUA_4G09220)"/>
    <property type="match status" value="1"/>
</dbReference>
<dbReference type="SUPFAM" id="SSF51905">
    <property type="entry name" value="FAD/NAD(P)-binding domain"/>
    <property type="match status" value="1"/>
</dbReference>